<evidence type="ECO:0000313" key="1">
    <source>
        <dbReference type="EMBL" id="CAK9077438.1"/>
    </source>
</evidence>
<proteinExistence type="predicted"/>
<sequence length="489" mass="55656">MHKIFDLPCVEKHVDHQSLLRSIPATNKQFNLALWHFNYSEQSKFGERGRFPTNLQYKAHFGSFLQNGYEPTREAVDVRFKENPLRGVGDDDSIHPFSVLFIDGQNKLLIMQSTLALLECIDITPEELEEDEHICRVIASFKYIRCNFKKLARPEDYVYESLGLANRTAEKTKPSCLDYVLFFSEAVRLKKESEPHKSLRDCLWAAIQEYNKKNPKNFRVSDTMRKLTYNLMRCPAELLDMLGEMYENAKPEIAALSIENLDGDYFVPGSCPDHCEGVWKEAQKLAQRDTASLAELLNIATLFTWLKPKMDLQLGADSTVLKSIMEMVLDPELKAHIKGADANFDLSKLAFFQEAKGKMHQTAWNLVSSFAAETLPTWNATPKKVQGVEQYDSLGASTISGKVLPWMQKTFQGMGCGLRRFDKERLFAFINCVAAGILTAPKILYTVETVTQLAHNCPRTFVAVVLLPNRAGDLRTALKKLRLMEQFFV</sequence>
<comment type="caution">
    <text evidence="1">The sequence shown here is derived from an EMBL/GenBank/DDBJ whole genome shotgun (WGS) entry which is preliminary data.</text>
</comment>
<reference evidence="1 2" key="1">
    <citation type="submission" date="2024-02" db="EMBL/GenBank/DDBJ databases">
        <authorList>
            <person name="Chen Y."/>
            <person name="Shah S."/>
            <person name="Dougan E. K."/>
            <person name="Thang M."/>
            <person name="Chan C."/>
        </authorList>
    </citation>
    <scope>NUCLEOTIDE SEQUENCE [LARGE SCALE GENOMIC DNA]</scope>
</reference>
<protein>
    <submittedName>
        <fullName evidence="1">Uncharacterized protein</fullName>
    </submittedName>
</protein>
<gene>
    <name evidence="1" type="ORF">CCMP2556_LOCUS38184</name>
</gene>
<dbReference type="EMBL" id="CAXAMN010023406">
    <property type="protein sequence ID" value="CAK9077438.1"/>
    <property type="molecule type" value="Genomic_DNA"/>
</dbReference>
<evidence type="ECO:0000313" key="2">
    <source>
        <dbReference type="Proteomes" id="UP001642484"/>
    </source>
</evidence>
<name>A0ABP0PPP3_9DINO</name>
<keyword evidence="2" id="KW-1185">Reference proteome</keyword>
<organism evidence="1 2">
    <name type="scientific">Durusdinium trenchii</name>
    <dbReference type="NCBI Taxonomy" id="1381693"/>
    <lineage>
        <taxon>Eukaryota</taxon>
        <taxon>Sar</taxon>
        <taxon>Alveolata</taxon>
        <taxon>Dinophyceae</taxon>
        <taxon>Suessiales</taxon>
        <taxon>Symbiodiniaceae</taxon>
        <taxon>Durusdinium</taxon>
    </lineage>
</organism>
<accession>A0ABP0PPP3</accession>
<dbReference type="Proteomes" id="UP001642484">
    <property type="component" value="Unassembled WGS sequence"/>
</dbReference>